<dbReference type="PANTHER" id="PTHR43030:SF1">
    <property type="entry name" value="PHOSPHOENOLPYRUVATE SYNTHASE"/>
    <property type="match status" value="1"/>
</dbReference>
<evidence type="ECO:0000256" key="2">
    <source>
        <dbReference type="ARBA" id="ARBA00022741"/>
    </source>
</evidence>
<feature type="domain" description="PEP-utilising enzyme mobile" evidence="4">
    <location>
        <begin position="6"/>
        <end position="76"/>
    </location>
</feature>
<dbReference type="Pfam" id="PF00391">
    <property type="entry name" value="PEP-utilizers"/>
    <property type="match status" value="1"/>
</dbReference>
<sequence>MIAKMKDGDILVTETTSPEIMPACKKASAILTNQGGLLSHAAIVSRELNIPCIVGLEDITHLINDGDILEVDANNGFVKIIKKEKKKGVLKNEIHP</sequence>
<dbReference type="SUPFAM" id="SSF52009">
    <property type="entry name" value="Phosphohistidine domain"/>
    <property type="match status" value="1"/>
</dbReference>
<evidence type="ECO:0000259" key="4">
    <source>
        <dbReference type="Pfam" id="PF00391"/>
    </source>
</evidence>
<dbReference type="InterPro" id="IPR036637">
    <property type="entry name" value="Phosphohistidine_dom_sf"/>
</dbReference>
<gene>
    <name evidence="5" type="ORF">A2V71_04805</name>
</gene>
<reference evidence="5 6" key="1">
    <citation type="journal article" date="2016" name="Nat. Commun.">
        <title>Thousands of microbial genomes shed light on interconnected biogeochemical processes in an aquifer system.</title>
        <authorList>
            <person name="Anantharaman K."/>
            <person name="Brown C.T."/>
            <person name="Hug L.A."/>
            <person name="Sharon I."/>
            <person name="Castelle C.J."/>
            <person name="Probst A.J."/>
            <person name="Thomas B.C."/>
            <person name="Singh A."/>
            <person name="Wilkins M.J."/>
            <person name="Karaoz U."/>
            <person name="Brodie E.L."/>
            <person name="Williams K.H."/>
            <person name="Hubbard S.S."/>
            <person name="Banfield J.F."/>
        </authorList>
    </citation>
    <scope>NUCLEOTIDE SEQUENCE [LARGE SCALE GENOMIC DNA]</scope>
</reference>
<accession>A0A1F5DMZ8</accession>
<dbReference type="AlphaFoldDB" id="A0A1F5DMZ8"/>
<evidence type="ECO:0000313" key="6">
    <source>
        <dbReference type="Proteomes" id="UP000178764"/>
    </source>
</evidence>
<comment type="similarity">
    <text evidence="1">Belongs to the PEP-utilizing enzyme family.</text>
</comment>
<dbReference type="EMBL" id="MEZT01000021">
    <property type="protein sequence ID" value="OGD56420.1"/>
    <property type="molecule type" value="Genomic_DNA"/>
</dbReference>
<protein>
    <recommendedName>
        <fullName evidence="4">PEP-utilising enzyme mobile domain-containing protein</fullName>
    </recommendedName>
</protein>
<dbReference type="Gene3D" id="3.50.30.10">
    <property type="entry name" value="Phosphohistidine domain"/>
    <property type="match status" value="1"/>
</dbReference>
<dbReference type="GO" id="GO:0005524">
    <property type="term" value="F:ATP binding"/>
    <property type="evidence" value="ECO:0007669"/>
    <property type="project" value="UniProtKB-KW"/>
</dbReference>
<organism evidence="5 6">
    <name type="scientific">Candidatus Berkelbacteria bacterium RBG_13_40_8</name>
    <dbReference type="NCBI Taxonomy" id="1797467"/>
    <lineage>
        <taxon>Bacteria</taxon>
        <taxon>Candidatus Berkelbacteria</taxon>
    </lineage>
</organism>
<evidence type="ECO:0000256" key="3">
    <source>
        <dbReference type="ARBA" id="ARBA00022840"/>
    </source>
</evidence>
<evidence type="ECO:0000256" key="1">
    <source>
        <dbReference type="ARBA" id="ARBA00007837"/>
    </source>
</evidence>
<dbReference type="Proteomes" id="UP000178764">
    <property type="component" value="Unassembled WGS sequence"/>
</dbReference>
<dbReference type="PANTHER" id="PTHR43030">
    <property type="entry name" value="PHOSPHOENOLPYRUVATE SYNTHASE"/>
    <property type="match status" value="1"/>
</dbReference>
<dbReference type="GO" id="GO:0008986">
    <property type="term" value="F:pyruvate, water dikinase activity"/>
    <property type="evidence" value="ECO:0007669"/>
    <property type="project" value="InterPro"/>
</dbReference>
<name>A0A1F5DMZ8_9BACT</name>
<keyword evidence="2" id="KW-0547">Nucleotide-binding</keyword>
<evidence type="ECO:0000313" key="5">
    <source>
        <dbReference type="EMBL" id="OGD56420.1"/>
    </source>
</evidence>
<keyword evidence="3" id="KW-0067">ATP-binding</keyword>
<dbReference type="InterPro" id="IPR006319">
    <property type="entry name" value="PEP_synth"/>
</dbReference>
<proteinExistence type="inferred from homology"/>
<comment type="caution">
    <text evidence="5">The sequence shown here is derived from an EMBL/GenBank/DDBJ whole genome shotgun (WGS) entry which is preliminary data.</text>
</comment>
<dbReference type="InterPro" id="IPR008279">
    <property type="entry name" value="PEP-util_enz_mobile_dom"/>
</dbReference>